<feature type="domain" description="SCP" evidence="1">
    <location>
        <begin position="34"/>
        <end position="146"/>
    </location>
</feature>
<dbReference type="Gene3D" id="3.40.33.10">
    <property type="entry name" value="CAP"/>
    <property type="match status" value="1"/>
</dbReference>
<dbReference type="AlphaFoldDB" id="A0A1H6VQ39"/>
<dbReference type="RefSeq" id="WP_143057561.1">
    <property type="nucleotide sequence ID" value="NZ_FNZH01000002.1"/>
</dbReference>
<dbReference type="InterPro" id="IPR035940">
    <property type="entry name" value="CAP_sf"/>
</dbReference>
<dbReference type="Proteomes" id="UP000199403">
    <property type="component" value="Unassembled WGS sequence"/>
</dbReference>
<organism evidence="2 3">
    <name type="scientific">Cyclobacterium xiamenense</name>
    <dbReference type="NCBI Taxonomy" id="1297121"/>
    <lineage>
        <taxon>Bacteria</taxon>
        <taxon>Pseudomonadati</taxon>
        <taxon>Bacteroidota</taxon>
        <taxon>Cytophagia</taxon>
        <taxon>Cytophagales</taxon>
        <taxon>Cyclobacteriaceae</taxon>
        <taxon>Cyclobacterium</taxon>
    </lineage>
</organism>
<evidence type="ECO:0000259" key="1">
    <source>
        <dbReference type="Pfam" id="PF00188"/>
    </source>
</evidence>
<gene>
    <name evidence="2" type="ORF">SAMN05192553_102171</name>
</gene>
<evidence type="ECO:0000313" key="3">
    <source>
        <dbReference type="Proteomes" id="UP000199403"/>
    </source>
</evidence>
<dbReference type="SUPFAM" id="SSF55797">
    <property type="entry name" value="PR-1-like"/>
    <property type="match status" value="1"/>
</dbReference>
<proteinExistence type="predicted"/>
<dbReference type="Pfam" id="PF00188">
    <property type="entry name" value="CAP"/>
    <property type="match status" value="1"/>
</dbReference>
<accession>A0A1H6VQ39</accession>
<keyword evidence="3" id="KW-1185">Reference proteome</keyword>
<reference evidence="3" key="1">
    <citation type="submission" date="2016-10" db="EMBL/GenBank/DDBJ databases">
        <authorList>
            <person name="Varghese N."/>
            <person name="Submissions S."/>
        </authorList>
    </citation>
    <scope>NUCLEOTIDE SEQUENCE [LARGE SCALE GENOMIC DNA]</scope>
    <source>
        <strain evidence="3">IBRC-M 10761</strain>
    </source>
</reference>
<name>A0A1H6VQ39_9BACT</name>
<dbReference type="OrthoDB" id="2064683at2"/>
<dbReference type="InterPro" id="IPR014044">
    <property type="entry name" value="CAP_dom"/>
</dbReference>
<sequence>MTGYLILFWWLSFGGLAPGNPIRMQDSPEEKELFDAINGYRESRGLPTVPFSAALSKVAKAHARDLMVNYRPNKRCNLHSWSDQGPWEACCYRDNHKNPECMWNKPLEIAGYTSPGYEIAYWHSAAASPGHALEMWKKSPGHHAVLANLPPFKAATWKAMGVGIYKQYAVVWFGEKEENP</sequence>
<dbReference type="CDD" id="cd05379">
    <property type="entry name" value="CAP_bacterial"/>
    <property type="match status" value="1"/>
</dbReference>
<evidence type="ECO:0000313" key="2">
    <source>
        <dbReference type="EMBL" id="SEJ05816.1"/>
    </source>
</evidence>
<dbReference type="STRING" id="1416801.SAMN05192553_102171"/>
<protein>
    <submittedName>
        <fullName evidence="2">Cysteine-rich secretory protein family protein</fullName>
    </submittedName>
</protein>
<dbReference type="EMBL" id="FNZH01000002">
    <property type="protein sequence ID" value="SEJ05816.1"/>
    <property type="molecule type" value="Genomic_DNA"/>
</dbReference>